<evidence type="ECO:0000313" key="3">
    <source>
        <dbReference type="Proteomes" id="UP001418222"/>
    </source>
</evidence>
<feature type="compositionally biased region" description="Acidic residues" evidence="1">
    <location>
        <begin position="1"/>
        <end position="11"/>
    </location>
</feature>
<dbReference type="Proteomes" id="UP001418222">
    <property type="component" value="Unassembled WGS sequence"/>
</dbReference>
<accession>A0AAP0BKF1</accession>
<sequence>MGEGGDVDSAGEAEATKAEADDEALEAEDAGPGGGAGGRRLRRRRGRRDDPGGEGGIWIEEGGFEAEEGVGVGEGGGRWLLEEEEDHQQRNWAMDAREERRPHLLFYFFPLFV</sequence>
<proteinExistence type="predicted"/>
<organism evidence="2 3">
    <name type="scientific">Platanthera zijinensis</name>
    <dbReference type="NCBI Taxonomy" id="2320716"/>
    <lineage>
        <taxon>Eukaryota</taxon>
        <taxon>Viridiplantae</taxon>
        <taxon>Streptophyta</taxon>
        <taxon>Embryophyta</taxon>
        <taxon>Tracheophyta</taxon>
        <taxon>Spermatophyta</taxon>
        <taxon>Magnoliopsida</taxon>
        <taxon>Liliopsida</taxon>
        <taxon>Asparagales</taxon>
        <taxon>Orchidaceae</taxon>
        <taxon>Orchidoideae</taxon>
        <taxon>Orchideae</taxon>
        <taxon>Orchidinae</taxon>
        <taxon>Platanthera</taxon>
    </lineage>
</organism>
<feature type="compositionally biased region" description="Acidic residues" evidence="1">
    <location>
        <begin position="20"/>
        <end position="29"/>
    </location>
</feature>
<comment type="caution">
    <text evidence="2">The sequence shown here is derived from an EMBL/GenBank/DDBJ whole genome shotgun (WGS) entry which is preliminary data.</text>
</comment>
<protein>
    <submittedName>
        <fullName evidence="2">Uncharacterized protein</fullName>
    </submittedName>
</protein>
<evidence type="ECO:0000256" key="1">
    <source>
        <dbReference type="SAM" id="MobiDB-lite"/>
    </source>
</evidence>
<reference evidence="2 3" key="1">
    <citation type="journal article" date="2022" name="Nat. Plants">
        <title>Genomes of leafy and leafless Platanthera orchids illuminate the evolution of mycoheterotrophy.</title>
        <authorList>
            <person name="Li M.H."/>
            <person name="Liu K.W."/>
            <person name="Li Z."/>
            <person name="Lu H.C."/>
            <person name="Ye Q.L."/>
            <person name="Zhang D."/>
            <person name="Wang J.Y."/>
            <person name="Li Y.F."/>
            <person name="Zhong Z.M."/>
            <person name="Liu X."/>
            <person name="Yu X."/>
            <person name="Liu D.K."/>
            <person name="Tu X.D."/>
            <person name="Liu B."/>
            <person name="Hao Y."/>
            <person name="Liao X.Y."/>
            <person name="Jiang Y.T."/>
            <person name="Sun W.H."/>
            <person name="Chen J."/>
            <person name="Chen Y.Q."/>
            <person name="Ai Y."/>
            <person name="Zhai J.W."/>
            <person name="Wu S.S."/>
            <person name="Zhou Z."/>
            <person name="Hsiao Y.Y."/>
            <person name="Wu W.L."/>
            <person name="Chen Y.Y."/>
            <person name="Lin Y.F."/>
            <person name="Hsu J.L."/>
            <person name="Li C.Y."/>
            <person name="Wang Z.W."/>
            <person name="Zhao X."/>
            <person name="Zhong W.Y."/>
            <person name="Ma X.K."/>
            <person name="Ma L."/>
            <person name="Huang J."/>
            <person name="Chen G.Z."/>
            <person name="Huang M.Z."/>
            <person name="Huang L."/>
            <person name="Peng D.H."/>
            <person name="Luo Y.B."/>
            <person name="Zou S.Q."/>
            <person name="Chen S.P."/>
            <person name="Lan S."/>
            <person name="Tsai W.C."/>
            <person name="Van de Peer Y."/>
            <person name="Liu Z.J."/>
        </authorList>
    </citation>
    <scope>NUCLEOTIDE SEQUENCE [LARGE SCALE GENOMIC DNA]</scope>
    <source>
        <strain evidence="2">Lor287</strain>
    </source>
</reference>
<evidence type="ECO:0000313" key="2">
    <source>
        <dbReference type="EMBL" id="KAK8941253.1"/>
    </source>
</evidence>
<gene>
    <name evidence="2" type="ORF">KSP39_PZI010117</name>
</gene>
<keyword evidence="3" id="KW-1185">Reference proteome</keyword>
<name>A0AAP0BKF1_9ASPA</name>
<feature type="region of interest" description="Disordered" evidence="1">
    <location>
        <begin position="1"/>
        <end position="75"/>
    </location>
</feature>
<dbReference type="AlphaFoldDB" id="A0AAP0BKF1"/>
<dbReference type="EMBL" id="JBBWWQ010000008">
    <property type="protein sequence ID" value="KAK8941253.1"/>
    <property type="molecule type" value="Genomic_DNA"/>
</dbReference>